<feature type="domain" description="PiggyBac transposable element-derived protein" evidence="2">
    <location>
        <begin position="421"/>
        <end position="501"/>
    </location>
</feature>
<gene>
    <name evidence="4" type="ORF">PoB_002971800</name>
</gene>
<dbReference type="Proteomes" id="UP000735302">
    <property type="component" value="Unassembled WGS sequence"/>
</dbReference>
<feature type="region of interest" description="Disordered" evidence="1">
    <location>
        <begin position="363"/>
        <end position="382"/>
    </location>
</feature>
<reference evidence="4 5" key="1">
    <citation type="journal article" date="2021" name="Elife">
        <title>Chloroplast acquisition without the gene transfer in kleptoplastic sea slugs, Plakobranchus ocellatus.</title>
        <authorList>
            <person name="Maeda T."/>
            <person name="Takahashi S."/>
            <person name="Yoshida T."/>
            <person name="Shimamura S."/>
            <person name="Takaki Y."/>
            <person name="Nagai Y."/>
            <person name="Toyoda A."/>
            <person name="Suzuki Y."/>
            <person name="Arimoto A."/>
            <person name="Ishii H."/>
            <person name="Satoh N."/>
            <person name="Nishiyama T."/>
            <person name="Hasebe M."/>
            <person name="Maruyama T."/>
            <person name="Minagawa J."/>
            <person name="Obokata J."/>
            <person name="Shigenobu S."/>
        </authorList>
    </citation>
    <scope>NUCLEOTIDE SEQUENCE [LARGE SCALE GENOMIC DNA]</scope>
</reference>
<dbReference type="InterPro" id="IPR029526">
    <property type="entry name" value="PGBD"/>
</dbReference>
<dbReference type="EMBL" id="BLXT01003724">
    <property type="protein sequence ID" value="GFO03213.1"/>
    <property type="molecule type" value="Genomic_DNA"/>
</dbReference>
<evidence type="ECO:0000256" key="1">
    <source>
        <dbReference type="SAM" id="MobiDB-lite"/>
    </source>
</evidence>
<comment type="caution">
    <text evidence="4">The sequence shown here is derived from an EMBL/GenBank/DDBJ whole genome shotgun (WGS) entry which is preliminary data.</text>
</comment>
<feature type="compositionally biased region" description="Acidic residues" evidence="1">
    <location>
        <begin position="363"/>
        <end position="381"/>
    </location>
</feature>
<dbReference type="Pfam" id="PF20700">
    <property type="entry name" value="Mutator"/>
    <property type="match status" value="1"/>
</dbReference>
<dbReference type="PANTHER" id="PTHR46599">
    <property type="entry name" value="PIGGYBAC TRANSPOSABLE ELEMENT-DERIVED PROTEIN 4"/>
    <property type="match status" value="1"/>
</dbReference>
<dbReference type="AlphaFoldDB" id="A0AAV4A8X4"/>
<evidence type="ECO:0000259" key="2">
    <source>
        <dbReference type="Pfam" id="PF13843"/>
    </source>
</evidence>
<dbReference type="PANTHER" id="PTHR46599:SF3">
    <property type="entry name" value="PIGGYBAC TRANSPOSABLE ELEMENT-DERIVED PROTEIN 4"/>
    <property type="match status" value="1"/>
</dbReference>
<dbReference type="Pfam" id="PF13843">
    <property type="entry name" value="DDE_Tnp_1_7"/>
    <property type="match status" value="1"/>
</dbReference>
<feature type="domain" description="Mutator-like transposase" evidence="3">
    <location>
        <begin position="173"/>
        <end position="362"/>
    </location>
</feature>
<proteinExistence type="predicted"/>
<keyword evidence="5" id="KW-1185">Reference proteome</keyword>
<dbReference type="InterPro" id="IPR049012">
    <property type="entry name" value="Mutator_transp_dom"/>
</dbReference>
<evidence type="ECO:0000259" key="3">
    <source>
        <dbReference type="Pfam" id="PF20700"/>
    </source>
</evidence>
<evidence type="ECO:0000313" key="4">
    <source>
        <dbReference type="EMBL" id="GFO03213.1"/>
    </source>
</evidence>
<protein>
    <submittedName>
        <fullName evidence="4">Uncharacterized protein</fullName>
    </submittedName>
</protein>
<organism evidence="4 5">
    <name type="scientific">Plakobranchus ocellatus</name>
    <dbReference type="NCBI Taxonomy" id="259542"/>
    <lineage>
        <taxon>Eukaryota</taxon>
        <taxon>Metazoa</taxon>
        <taxon>Spiralia</taxon>
        <taxon>Lophotrochozoa</taxon>
        <taxon>Mollusca</taxon>
        <taxon>Gastropoda</taxon>
        <taxon>Heterobranchia</taxon>
        <taxon>Euthyneura</taxon>
        <taxon>Panpulmonata</taxon>
        <taxon>Sacoglossa</taxon>
        <taxon>Placobranchoidea</taxon>
        <taxon>Plakobranchidae</taxon>
        <taxon>Plakobranchus</taxon>
    </lineage>
</organism>
<evidence type="ECO:0000313" key="5">
    <source>
        <dbReference type="Proteomes" id="UP000735302"/>
    </source>
</evidence>
<name>A0AAV4A8X4_9GAST</name>
<accession>A0AAV4A8X4</accession>
<feature type="region of interest" description="Disordered" evidence="1">
    <location>
        <begin position="118"/>
        <end position="142"/>
    </location>
</feature>
<sequence>MRKDVEFIKEKQEFQRLEIDAIGEKVEFIKNKVDVLEEKVEWVERYGRRNNVLLYGVAKDRNETLTNACKRLRIEDGVGAFSAQEQHANIPFHPHIEPDASDLSPQLTRSEVKHNLRKRFEDNRRSRSRAQSQTINDDPVTNDDNDGTIVELFQLKLLISKLACGQCKNTYPLSVFCSYCEETVNCLLCSLFTPSGVSGQKLFTVNKSTVFSCLTSGMGSHALRSFCENMDIPGLHHKSFQNVAQELYGQVPSLRKFTYHKTRQTNEIAHEQHVKERNIALTPSTIIDICVSYEGSWMTRGHTSYMGLGCLIDALTGLVIDHHVISTFCHTCATTGAWMKDQQCFDAWMEEHRRQGCDINFEDYESNGEPLPDESNDEGAADDNAGIWMNIIDNDPGSPPLAFTAAQGPKCCLPRDTDTHLQYFQLFVTDHLLEQIVVETNHYAKQWIDANQQYLLEHPRSRDHQSIKQGHSNLEEIKAFLSVVINMGMIRKPEIESYFETVYPSQHICNVHFKF</sequence>